<comment type="function">
    <text evidence="6">Putative oxygen sensor; modulates the activity of FixJ, a transcriptional activator of nitrogen fixation fixK gene. FixL probably acts as a kinase that phosphorylates FixJ.</text>
</comment>
<feature type="domain" description="PAS" evidence="10">
    <location>
        <begin position="139"/>
        <end position="191"/>
    </location>
</feature>
<evidence type="ECO:0000256" key="1">
    <source>
        <dbReference type="ARBA" id="ARBA00022679"/>
    </source>
</evidence>
<evidence type="ECO:0000259" key="9">
    <source>
        <dbReference type="PROSITE" id="PS50110"/>
    </source>
</evidence>
<keyword evidence="3" id="KW-0418">Kinase</keyword>
<proteinExistence type="predicted"/>
<protein>
    <recommendedName>
        <fullName evidence="7">Sensor protein FixL</fullName>
    </recommendedName>
</protein>
<dbReference type="FunFam" id="3.30.450.20:FF:000060">
    <property type="entry name" value="Sensor protein FixL"/>
    <property type="match status" value="1"/>
</dbReference>
<evidence type="ECO:0000256" key="7">
    <source>
        <dbReference type="ARBA" id="ARBA00070616"/>
    </source>
</evidence>
<dbReference type="Proteomes" id="UP000501991">
    <property type="component" value="Chromosome"/>
</dbReference>
<keyword evidence="1" id="KW-0808">Transferase</keyword>
<evidence type="ECO:0000256" key="5">
    <source>
        <dbReference type="ARBA" id="ARBA00022840"/>
    </source>
</evidence>
<keyword evidence="2" id="KW-0547">Nucleotide-binding</keyword>
<evidence type="ECO:0000256" key="4">
    <source>
        <dbReference type="ARBA" id="ARBA00022801"/>
    </source>
</evidence>
<evidence type="ECO:0000259" key="10">
    <source>
        <dbReference type="PROSITE" id="PS50112"/>
    </source>
</evidence>
<dbReference type="InterPro" id="IPR052016">
    <property type="entry name" value="Bact_Sigma-Reg"/>
</dbReference>
<dbReference type="NCBIfam" id="TIGR00229">
    <property type="entry name" value="sensory_box"/>
    <property type="match status" value="1"/>
</dbReference>
<sequence length="528" mass="56705">MTDILHTKALTVLVADDTSANRNMMTVFLRKLGLASICVADGREAVDAYVEQRPDIVLMDLMMPEMDGFEATRRIRAAQRGEWTPILIMSALNADADIVAGLDAGADDYMVKPISFTVFAAKMRTMQRLLAMERGQRELLGRVQAISNAVIDGIVTVDETGLIQSANPAAHRMFGYEAGSLIGQNVSVLTPPGIRSEHDGYLARYLAGGPKAVIGTVREVQGARAGGEIFPLELGVTELKFEDRRLFIGVLRDISERVRVREEREQHAAHLQHYHDEQQREQLLARQIMASQVNTEAMNDPRIHYSVMPAQNFSGDMVVAATSPGGRLYAMLADATGHGLSAAVSVQPVLPLFYALVAQDTPLAGVVSQINHMLHETLPVGRFVGAAMMSLSADGCAADVWVGGVPAVLVVTADGRIRARVPSQQLPLGVVESCREGCAPEQVVLAPGEQIVLHSDGVTEAANDAGEDFGLARLEAVIAAWPARQRVDMAKIALAEHLAGASAHDDMSLLMIDAKAADSAGERADPSI</sequence>
<evidence type="ECO:0000256" key="8">
    <source>
        <dbReference type="PROSITE-ProRule" id="PRU00169"/>
    </source>
</evidence>
<evidence type="ECO:0000313" key="11">
    <source>
        <dbReference type="EMBL" id="QID19014.1"/>
    </source>
</evidence>
<keyword evidence="5" id="KW-0067">ATP-binding</keyword>
<name>A0A6C1B9S5_9RHOO</name>
<dbReference type="KEGG" id="azq:G3580_16150"/>
<evidence type="ECO:0000256" key="6">
    <source>
        <dbReference type="ARBA" id="ARBA00059827"/>
    </source>
</evidence>
<dbReference type="InterPro" id="IPR000014">
    <property type="entry name" value="PAS"/>
</dbReference>
<dbReference type="InterPro" id="IPR036457">
    <property type="entry name" value="PPM-type-like_dom_sf"/>
</dbReference>
<dbReference type="Pfam" id="PF00989">
    <property type="entry name" value="PAS"/>
    <property type="match status" value="1"/>
</dbReference>
<organism evidence="11 12">
    <name type="scientific">Nitrogeniibacter mangrovi</name>
    <dbReference type="NCBI Taxonomy" id="2016596"/>
    <lineage>
        <taxon>Bacteria</taxon>
        <taxon>Pseudomonadati</taxon>
        <taxon>Pseudomonadota</taxon>
        <taxon>Betaproteobacteria</taxon>
        <taxon>Rhodocyclales</taxon>
        <taxon>Zoogloeaceae</taxon>
        <taxon>Nitrogeniibacter</taxon>
    </lineage>
</organism>
<dbReference type="InterPro" id="IPR001932">
    <property type="entry name" value="PPM-type_phosphatase-like_dom"/>
</dbReference>
<evidence type="ECO:0000256" key="2">
    <source>
        <dbReference type="ARBA" id="ARBA00022741"/>
    </source>
</evidence>
<dbReference type="InterPro" id="IPR013767">
    <property type="entry name" value="PAS_fold"/>
</dbReference>
<feature type="domain" description="Response regulatory" evidence="9">
    <location>
        <begin position="11"/>
        <end position="127"/>
    </location>
</feature>
<dbReference type="GO" id="GO:0016791">
    <property type="term" value="F:phosphatase activity"/>
    <property type="evidence" value="ECO:0007669"/>
    <property type="project" value="TreeGrafter"/>
</dbReference>
<dbReference type="SMART" id="SM00331">
    <property type="entry name" value="PP2C_SIG"/>
    <property type="match status" value="1"/>
</dbReference>
<dbReference type="GO" id="GO:0000160">
    <property type="term" value="P:phosphorelay signal transduction system"/>
    <property type="evidence" value="ECO:0007669"/>
    <property type="project" value="InterPro"/>
</dbReference>
<evidence type="ECO:0000256" key="3">
    <source>
        <dbReference type="ARBA" id="ARBA00022777"/>
    </source>
</evidence>
<keyword evidence="8" id="KW-0597">Phosphoprotein</keyword>
<dbReference type="Pfam" id="PF07228">
    <property type="entry name" value="SpoIIE"/>
    <property type="match status" value="1"/>
</dbReference>
<dbReference type="PROSITE" id="PS50110">
    <property type="entry name" value="RESPONSE_REGULATORY"/>
    <property type="match status" value="1"/>
</dbReference>
<dbReference type="GO" id="GO:0006355">
    <property type="term" value="P:regulation of DNA-templated transcription"/>
    <property type="evidence" value="ECO:0007669"/>
    <property type="project" value="InterPro"/>
</dbReference>
<dbReference type="SMART" id="SM00091">
    <property type="entry name" value="PAS"/>
    <property type="match status" value="1"/>
</dbReference>
<keyword evidence="12" id="KW-1185">Reference proteome</keyword>
<dbReference type="RefSeq" id="WP_173767220.1">
    <property type="nucleotide sequence ID" value="NZ_CP048836.1"/>
</dbReference>
<dbReference type="GO" id="GO:0016301">
    <property type="term" value="F:kinase activity"/>
    <property type="evidence" value="ECO:0007669"/>
    <property type="project" value="UniProtKB-KW"/>
</dbReference>
<gene>
    <name evidence="11" type="ORF">G3580_16150</name>
</gene>
<keyword evidence="4" id="KW-0378">Hydrolase</keyword>
<dbReference type="SUPFAM" id="SSF55785">
    <property type="entry name" value="PYP-like sensor domain (PAS domain)"/>
    <property type="match status" value="1"/>
</dbReference>
<dbReference type="Gene3D" id="3.30.450.20">
    <property type="entry name" value="PAS domain"/>
    <property type="match status" value="1"/>
</dbReference>
<dbReference type="GO" id="GO:0005524">
    <property type="term" value="F:ATP binding"/>
    <property type="evidence" value="ECO:0007669"/>
    <property type="project" value="UniProtKB-KW"/>
</dbReference>
<dbReference type="PROSITE" id="PS50112">
    <property type="entry name" value="PAS"/>
    <property type="match status" value="1"/>
</dbReference>
<dbReference type="CDD" id="cd17574">
    <property type="entry name" value="REC_OmpR"/>
    <property type="match status" value="1"/>
</dbReference>
<dbReference type="SUPFAM" id="SSF52172">
    <property type="entry name" value="CheY-like"/>
    <property type="match status" value="1"/>
</dbReference>
<dbReference type="SMART" id="SM00448">
    <property type="entry name" value="REC"/>
    <property type="match status" value="1"/>
</dbReference>
<dbReference type="InterPro" id="IPR035965">
    <property type="entry name" value="PAS-like_dom_sf"/>
</dbReference>
<dbReference type="PANTHER" id="PTHR43156">
    <property type="entry name" value="STAGE II SPORULATION PROTEIN E-RELATED"/>
    <property type="match status" value="1"/>
</dbReference>
<accession>A0A6C1B9S5</accession>
<dbReference type="EMBL" id="CP048836">
    <property type="protein sequence ID" value="QID19014.1"/>
    <property type="molecule type" value="Genomic_DNA"/>
</dbReference>
<dbReference type="AlphaFoldDB" id="A0A6C1B9S5"/>
<dbReference type="CDD" id="cd00130">
    <property type="entry name" value="PAS"/>
    <property type="match status" value="1"/>
</dbReference>
<reference evidence="11 12" key="1">
    <citation type="submission" date="2020-02" db="EMBL/GenBank/DDBJ databases">
        <title>Nitrogenibacter mangrovi gen. nov., sp. nov. isolated from mangrove sediment, a denitrifying betaproteobacterium.</title>
        <authorList>
            <person name="Liao H."/>
            <person name="Tian Y."/>
        </authorList>
    </citation>
    <scope>NUCLEOTIDE SEQUENCE [LARGE SCALE GENOMIC DNA]</scope>
    <source>
        <strain evidence="11 12">M9-3-2</strain>
    </source>
</reference>
<evidence type="ECO:0000313" key="12">
    <source>
        <dbReference type="Proteomes" id="UP000501991"/>
    </source>
</evidence>
<dbReference type="InterPro" id="IPR011006">
    <property type="entry name" value="CheY-like_superfamily"/>
</dbReference>
<dbReference type="PANTHER" id="PTHR43156:SF2">
    <property type="entry name" value="STAGE II SPORULATION PROTEIN E"/>
    <property type="match status" value="1"/>
</dbReference>
<dbReference type="Gene3D" id="3.40.50.2300">
    <property type="match status" value="1"/>
</dbReference>
<feature type="modified residue" description="4-aspartylphosphate" evidence="8">
    <location>
        <position position="60"/>
    </location>
</feature>
<dbReference type="InterPro" id="IPR001789">
    <property type="entry name" value="Sig_transdc_resp-reg_receiver"/>
</dbReference>
<dbReference type="Gene3D" id="3.60.40.10">
    <property type="entry name" value="PPM-type phosphatase domain"/>
    <property type="match status" value="1"/>
</dbReference>
<dbReference type="Pfam" id="PF00072">
    <property type="entry name" value="Response_reg"/>
    <property type="match status" value="1"/>
</dbReference>